<dbReference type="InterPro" id="IPR011006">
    <property type="entry name" value="CheY-like_superfamily"/>
</dbReference>
<evidence type="ECO:0000256" key="10">
    <source>
        <dbReference type="ARBA" id="ARBA00023136"/>
    </source>
</evidence>
<protein>
    <recommendedName>
        <fullName evidence="3">histidine kinase</fullName>
        <ecNumber evidence="3">2.7.13.3</ecNumber>
    </recommendedName>
</protein>
<feature type="transmembrane region" description="Helical" evidence="12">
    <location>
        <begin position="114"/>
        <end position="132"/>
    </location>
</feature>
<dbReference type="InterPro" id="IPR042240">
    <property type="entry name" value="CHASE_sf"/>
</dbReference>
<dbReference type="InterPro" id="IPR036097">
    <property type="entry name" value="HisK_dim/P_sf"/>
</dbReference>
<keyword evidence="6" id="KW-0808">Transferase</keyword>
<evidence type="ECO:0000256" key="1">
    <source>
        <dbReference type="ARBA" id="ARBA00000085"/>
    </source>
</evidence>
<dbReference type="Proteomes" id="UP001214250">
    <property type="component" value="Chromosome 1"/>
</dbReference>
<dbReference type="InterPro" id="IPR005467">
    <property type="entry name" value="His_kinase_dom"/>
</dbReference>
<keyword evidence="8" id="KW-0418">Kinase</keyword>
<sequence>MLYPNLAIVILYICLAKFALLFAIGPGFSTPIWPASGLALAVVLKWGKQILPAIFLGSFLTNTMQQGIDNPNTLYINAFIGLGACLQAFTGAYLIRRFSKAHTPLDSITEISKFFFWGGIISCLIGASIGNFTLLKFNIITTHDFFHSFLTWWFGDLLGIVSVSILFLSWISKENISWQKRRLAITVTALISYALMIFILLLADHVKTRESQYIFEQKSALISEKFTDHMHQHLAIGHYVEGLFQSSQEVTHDEFKIFTNTTFINEADSPFIEWHERIPHHKRPLYEQQQGISTILALDSSDNFVRAKKNNEYVVTTYTKHKQDFGIALGLDINSIKSNQYSLKQARDSGKYVITASKMCHHKQSCMTIFYPIYDKKVENSILSRQTHLIGYISSHLHIKTFMTHLLTDLDVNDLNLEIVDITDSKQTQVIFSLVGKNYQPRNKLLRYSLLAPLSFHKWQINITANKSFWAASQIEQLLFMLLTVLIISTLLNGITLIVTAQYAEADKMYSLKMNLLKQETLAKVAADDANHAKSSFLANMSHEIRTPMNAILGFSELLNKMDLPKTPKKFINNIHDNGKALLNLINDILDISKVESGKMELSYEASSIHEFISNLEALFLLKMDEKNLQFNISIDEQSPDYLMLDLSKLRQVLINLINNSIKFTPKNGRISLSVSTHESAVSNCTNLIISLEDTGIGIPSDQIETIFQPFQQRVGQSQEQYGGTGLGLAISLDFIHLMKGDIKLKSTVNKGSLFTITLPDVPIADITQSGPSKLELATTIAFDPAVILVCDDSPINLELIRHMLENFPFTLVECQNGKEALEHLKITSCDLILLDVMMPVMNGYELAKELKNDIKLQNIPRIALTAIALKSEQVEIRSLCQELLSKPLTQDQLLQKLALFLPHKINTHTHTHLILTIK</sequence>
<keyword evidence="9 12" id="KW-1133">Transmembrane helix</keyword>
<dbReference type="Gene3D" id="3.30.565.10">
    <property type="entry name" value="Histidine kinase-like ATPase, C-terminal domain"/>
    <property type="match status" value="1"/>
</dbReference>
<keyword evidence="4" id="KW-1003">Cell membrane</keyword>
<dbReference type="PANTHER" id="PTHR43047">
    <property type="entry name" value="TWO-COMPONENT HISTIDINE PROTEIN KINASE"/>
    <property type="match status" value="1"/>
</dbReference>
<keyword evidence="17" id="KW-1185">Reference proteome</keyword>
<accession>A0ABY7VR20</accession>
<evidence type="ECO:0000256" key="2">
    <source>
        <dbReference type="ARBA" id="ARBA00004651"/>
    </source>
</evidence>
<dbReference type="CDD" id="cd17546">
    <property type="entry name" value="REC_hyHK_CKI1_RcsC-like"/>
    <property type="match status" value="1"/>
</dbReference>
<dbReference type="Pfam" id="PF00072">
    <property type="entry name" value="Response_reg"/>
    <property type="match status" value="1"/>
</dbReference>
<dbReference type="Gene3D" id="3.30.450.350">
    <property type="entry name" value="CHASE domain"/>
    <property type="match status" value="1"/>
</dbReference>
<comment type="catalytic activity">
    <reaction evidence="1">
        <text>ATP + protein L-histidine = ADP + protein N-phospho-L-histidine.</text>
        <dbReference type="EC" id="2.7.13.3"/>
    </reaction>
</comment>
<feature type="domain" description="Response regulatory" evidence="14">
    <location>
        <begin position="787"/>
        <end position="902"/>
    </location>
</feature>
<dbReference type="SMART" id="SM01079">
    <property type="entry name" value="CHASE"/>
    <property type="match status" value="1"/>
</dbReference>
<evidence type="ECO:0000256" key="6">
    <source>
        <dbReference type="ARBA" id="ARBA00022679"/>
    </source>
</evidence>
<evidence type="ECO:0000313" key="17">
    <source>
        <dbReference type="Proteomes" id="UP001214250"/>
    </source>
</evidence>
<dbReference type="SUPFAM" id="SSF55874">
    <property type="entry name" value="ATPase domain of HSP90 chaperone/DNA topoisomerase II/histidine kinase"/>
    <property type="match status" value="1"/>
</dbReference>
<feature type="transmembrane region" description="Helical" evidence="12">
    <location>
        <begin position="183"/>
        <end position="203"/>
    </location>
</feature>
<dbReference type="PROSITE" id="PS50110">
    <property type="entry name" value="RESPONSE_REGULATORY"/>
    <property type="match status" value="1"/>
</dbReference>
<dbReference type="SUPFAM" id="SSF52172">
    <property type="entry name" value="CheY-like"/>
    <property type="match status" value="1"/>
</dbReference>
<evidence type="ECO:0000256" key="5">
    <source>
        <dbReference type="ARBA" id="ARBA00022553"/>
    </source>
</evidence>
<evidence type="ECO:0000259" key="15">
    <source>
        <dbReference type="PROSITE" id="PS50839"/>
    </source>
</evidence>
<evidence type="ECO:0000256" key="4">
    <source>
        <dbReference type="ARBA" id="ARBA00022475"/>
    </source>
</evidence>
<dbReference type="InterPro" id="IPR036890">
    <property type="entry name" value="HATPase_C_sf"/>
</dbReference>
<dbReference type="EC" id="2.7.13.3" evidence="3"/>
<dbReference type="PROSITE" id="PS50109">
    <property type="entry name" value="HIS_KIN"/>
    <property type="match status" value="1"/>
</dbReference>
<dbReference type="Gene3D" id="1.10.287.130">
    <property type="match status" value="1"/>
</dbReference>
<organism evidence="16 17">
    <name type="scientific">Lentisphaera profundi</name>
    <dbReference type="NCBI Taxonomy" id="1658616"/>
    <lineage>
        <taxon>Bacteria</taxon>
        <taxon>Pseudomonadati</taxon>
        <taxon>Lentisphaerota</taxon>
        <taxon>Lentisphaeria</taxon>
        <taxon>Lentisphaerales</taxon>
        <taxon>Lentisphaeraceae</taxon>
        <taxon>Lentisphaera</taxon>
    </lineage>
</organism>
<keyword evidence="10 12" id="KW-0472">Membrane</keyword>
<keyword evidence="5 11" id="KW-0597">Phosphoprotein</keyword>
<dbReference type="SMART" id="SM00388">
    <property type="entry name" value="HisKA"/>
    <property type="match status" value="1"/>
</dbReference>
<dbReference type="EMBL" id="CP117811">
    <property type="protein sequence ID" value="WDE95663.1"/>
    <property type="molecule type" value="Genomic_DNA"/>
</dbReference>
<dbReference type="InterPro" id="IPR007895">
    <property type="entry name" value="MASE1"/>
</dbReference>
<dbReference type="PANTHER" id="PTHR43047:SF72">
    <property type="entry name" value="OSMOSENSING HISTIDINE PROTEIN KINASE SLN1"/>
    <property type="match status" value="1"/>
</dbReference>
<name>A0ABY7VR20_9BACT</name>
<dbReference type="Pfam" id="PF02518">
    <property type="entry name" value="HATPase_c"/>
    <property type="match status" value="1"/>
</dbReference>
<dbReference type="PROSITE" id="PS50839">
    <property type="entry name" value="CHASE"/>
    <property type="match status" value="1"/>
</dbReference>
<dbReference type="InterPro" id="IPR006189">
    <property type="entry name" value="CHASE_dom"/>
</dbReference>
<feature type="transmembrane region" description="Helical" evidence="12">
    <location>
        <begin position="478"/>
        <end position="504"/>
    </location>
</feature>
<evidence type="ECO:0000256" key="9">
    <source>
        <dbReference type="ARBA" id="ARBA00022989"/>
    </source>
</evidence>
<dbReference type="InterPro" id="IPR001789">
    <property type="entry name" value="Sig_transdc_resp-reg_receiver"/>
</dbReference>
<keyword evidence="7 12" id="KW-0812">Transmembrane</keyword>
<dbReference type="PRINTS" id="PR00344">
    <property type="entry name" value="BCTRLSENSOR"/>
</dbReference>
<evidence type="ECO:0000256" key="7">
    <source>
        <dbReference type="ARBA" id="ARBA00022692"/>
    </source>
</evidence>
<dbReference type="SUPFAM" id="SSF47384">
    <property type="entry name" value="Homodimeric domain of signal transducing histidine kinase"/>
    <property type="match status" value="1"/>
</dbReference>
<feature type="transmembrane region" description="Helical" evidence="12">
    <location>
        <begin position="6"/>
        <end position="29"/>
    </location>
</feature>
<dbReference type="Pfam" id="PF00512">
    <property type="entry name" value="HisKA"/>
    <property type="match status" value="1"/>
</dbReference>
<evidence type="ECO:0000259" key="14">
    <source>
        <dbReference type="PROSITE" id="PS50110"/>
    </source>
</evidence>
<gene>
    <name evidence="16" type="ORF">PQO03_08020</name>
</gene>
<feature type="transmembrane region" description="Helical" evidence="12">
    <location>
        <begin position="152"/>
        <end position="171"/>
    </location>
</feature>
<evidence type="ECO:0000256" key="3">
    <source>
        <dbReference type="ARBA" id="ARBA00012438"/>
    </source>
</evidence>
<evidence type="ECO:0000256" key="12">
    <source>
        <dbReference type="SAM" id="Phobius"/>
    </source>
</evidence>
<dbReference type="InterPro" id="IPR003661">
    <property type="entry name" value="HisK_dim/P_dom"/>
</dbReference>
<feature type="modified residue" description="4-aspartylphosphate" evidence="11">
    <location>
        <position position="836"/>
    </location>
</feature>
<evidence type="ECO:0000256" key="11">
    <source>
        <dbReference type="PROSITE-ProRule" id="PRU00169"/>
    </source>
</evidence>
<evidence type="ECO:0000313" key="16">
    <source>
        <dbReference type="EMBL" id="WDE95663.1"/>
    </source>
</evidence>
<dbReference type="Gene3D" id="3.40.50.2300">
    <property type="match status" value="1"/>
</dbReference>
<dbReference type="SMART" id="SM00387">
    <property type="entry name" value="HATPase_c"/>
    <property type="match status" value="1"/>
</dbReference>
<dbReference type="SMART" id="SM00448">
    <property type="entry name" value="REC"/>
    <property type="match status" value="1"/>
</dbReference>
<dbReference type="Pfam" id="PF05231">
    <property type="entry name" value="MASE1"/>
    <property type="match status" value="1"/>
</dbReference>
<dbReference type="RefSeq" id="WP_274149376.1">
    <property type="nucleotide sequence ID" value="NZ_CP117811.1"/>
</dbReference>
<feature type="domain" description="CHASE" evidence="15">
    <location>
        <begin position="246"/>
        <end position="433"/>
    </location>
</feature>
<dbReference type="CDD" id="cd00082">
    <property type="entry name" value="HisKA"/>
    <property type="match status" value="1"/>
</dbReference>
<evidence type="ECO:0000259" key="13">
    <source>
        <dbReference type="PROSITE" id="PS50109"/>
    </source>
</evidence>
<dbReference type="InterPro" id="IPR004358">
    <property type="entry name" value="Sig_transdc_His_kin-like_C"/>
</dbReference>
<feature type="transmembrane region" description="Helical" evidence="12">
    <location>
        <begin position="74"/>
        <end position="94"/>
    </location>
</feature>
<comment type="subcellular location">
    <subcellularLocation>
        <location evidence="2">Cell membrane</location>
        <topology evidence="2">Multi-pass membrane protein</topology>
    </subcellularLocation>
</comment>
<feature type="domain" description="Histidine kinase" evidence="13">
    <location>
        <begin position="540"/>
        <end position="763"/>
    </location>
</feature>
<reference evidence="16 17" key="1">
    <citation type="submission" date="2023-02" db="EMBL/GenBank/DDBJ databases">
        <title>Genome sequence of Lentisphaera profundi SAORIC-696.</title>
        <authorList>
            <person name="Kim e."/>
            <person name="Cho J.-C."/>
            <person name="Choi A."/>
            <person name="Kang I."/>
        </authorList>
    </citation>
    <scope>NUCLEOTIDE SEQUENCE [LARGE SCALE GENOMIC DNA]</scope>
    <source>
        <strain evidence="16 17">SAORIC-696</strain>
    </source>
</reference>
<evidence type="ECO:0000256" key="8">
    <source>
        <dbReference type="ARBA" id="ARBA00022777"/>
    </source>
</evidence>
<dbReference type="CDD" id="cd16922">
    <property type="entry name" value="HATPase_EvgS-ArcB-TorS-like"/>
    <property type="match status" value="1"/>
</dbReference>
<dbReference type="Pfam" id="PF03924">
    <property type="entry name" value="CHASE"/>
    <property type="match status" value="1"/>
</dbReference>
<proteinExistence type="predicted"/>
<dbReference type="InterPro" id="IPR003594">
    <property type="entry name" value="HATPase_dom"/>
</dbReference>